<sequence length="299" mass="34468">MIVPNLLTYAKFDRVKFNKETSFNLATFNKNVTFNGAEFSGEVEFLDTIFNDGVDFRGQRVRTASNNKSFTGDLCINMNNHQNAIFHQLDNFMKHSYSFAMTIFHKITNSAKLVILLIIPTYAKVSTDILYLPKFSKKVDFTGAIFNNLLNFSGVENINLDLKHTIIDRMEYDNTKFSSDNRETFLTLKNVALKQNDQIKALEFHTQEYQIHLKALRENKTNKNLSDRFVLTFESWVSAFGTNVILSIMSFVGVVILFYVLINGFNYDAKTIVDFVSPLSYDIDKMSSFTTLFQFEHLN</sequence>
<protein>
    <recommendedName>
        <fullName evidence="4">Pentapeptide repeat-containing protein</fullName>
    </recommendedName>
</protein>
<reference evidence="2 3" key="1">
    <citation type="submission" date="2020-05" db="EMBL/GenBank/DDBJ databases">
        <authorList>
            <person name="Petersen J."/>
            <person name="Sayavedra L."/>
        </authorList>
    </citation>
    <scope>NUCLEOTIDE SEQUENCE [LARGE SCALE GENOMIC DNA]</scope>
    <source>
        <strain evidence="2">B azoricus SOX ET2 1586I</strain>
    </source>
</reference>
<proteinExistence type="predicted"/>
<evidence type="ECO:0000313" key="2">
    <source>
        <dbReference type="EMBL" id="CAB5507773.1"/>
    </source>
</evidence>
<keyword evidence="1" id="KW-1133">Transmembrane helix</keyword>
<dbReference type="EMBL" id="CAHJWF010000464">
    <property type="protein sequence ID" value="CAB5507773.1"/>
    <property type="molecule type" value="Genomic_DNA"/>
</dbReference>
<keyword evidence="3" id="KW-1185">Reference proteome</keyword>
<name>A0ABM8MB62_9GAMM</name>
<keyword evidence="1" id="KW-0472">Membrane</keyword>
<evidence type="ECO:0008006" key="4">
    <source>
        <dbReference type="Google" id="ProtNLM"/>
    </source>
</evidence>
<evidence type="ECO:0000313" key="3">
    <source>
        <dbReference type="Proteomes" id="UP000626656"/>
    </source>
</evidence>
<comment type="caution">
    <text evidence="2">The sequence shown here is derived from an EMBL/GenBank/DDBJ whole genome shotgun (WGS) entry which is preliminary data.</text>
</comment>
<keyword evidence="1" id="KW-0812">Transmembrane</keyword>
<feature type="transmembrane region" description="Helical" evidence="1">
    <location>
        <begin position="236"/>
        <end position="262"/>
    </location>
</feature>
<organism evidence="2 3">
    <name type="scientific">Bathymodiolus thermophilus thioautotrophic gill symbiont</name>
    <dbReference type="NCBI Taxonomy" id="2360"/>
    <lineage>
        <taxon>Bacteria</taxon>
        <taxon>Pseudomonadati</taxon>
        <taxon>Pseudomonadota</taxon>
        <taxon>Gammaproteobacteria</taxon>
        <taxon>sulfur-oxidizing symbionts</taxon>
    </lineage>
</organism>
<dbReference type="InterPro" id="IPR001646">
    <property type="entry name" value="5peptide_repeat"/>
</dbReference>
<dbReference type="Proteomes" id="UP000626656">
    <property type="component" value="Unassembled WGS sequence"/>
</dbReference>
<evidence type="ECO:0000256" key="1">
    <source>
        <dbReference type="SAM" id="Phobius"/>
    </source>
</evidence>
<accession>A0ABM8MB62</accession>
<dbReference type="Pfam" id="PF13576">
    <property type="entry name" value="Pentapeptide_3"/>
    <property type="match status" value="1"/>
</dbReference>
<gene>
    <name evidence="2" type="ORF">AZO1586I_2048</name>
</gene>